<feature type="domain" description="Class II aldolase/adducin N-terminal" evidence="3">
    <location>
        <begin position="21"/>
        <end position="224"/>
    </location>
</feature>
<proteinExistence type="predicted"/>
<dbReference type="AlphaFoldDB" id="A0A2K5AQD8"/>
<dbReference type="EMBL" id="LT981265">
    <property type="protein sequence ID" value="SPC33866.1"/>
    <property type="molecule type" value="Genomic_DNA"/>
</dbReference>
<keyword evidence="2" id="KW-0456">Lyase</keyword>
<evidence type="ECO:0000259" key="3">
    <source>
        <dbReference type="SMART" id="SM01007"/>
    </source>
</evidence>
<dbReference type="GO" id="GO:0046872">
    <property type="term" value="F:metal ion binding"/>
    <property type="evidence" value="ECO:0007669"/>
    <property type="project" value="UniProtKB-KW"/>
</dbReference>
<dbReference type="Pfam" id="PF00596">
    <property type="entry name" value="Aldolase_II"/>
    <property type="match status" value="1"/>
</dbReference>
<dbReference type="PANTHER" id="PTHR22789">
    <property type="entry name" value="FUCULOSE PHOSPHATE ALDOLASE"/>
    <property type="match status" value="1"/>
</dbReference>
<dbReference type="GO" id="GO:0005829">
    <property type="term" value="C:cytosol"/>
    <property type="evidence" value="ECO:0007669"/>
    <property type="project" value="TreeGrafter"/>
</dbReference>
<dbReference type="InterPro" id="IPR050197">
    <property type="entry name" value="Aldolase_class_II_sugar_metab"/>
</dbReference>
<dbReference type="InterPro" id="IPR001303">
    <property type="entry name" value="Aldolase_II/adducin_N"/>
</dbReference>
<organism evidence="4 5">
    <name type="scientific">Candidatus Nitrosocaldus cavascurensis</name>
    <dbReference type="NCBI Taxonomy" id="2058097"/>
    <lineage>
        <taxon>Archaea</taxon>
        <taxon>Nitrososphaerota</taxon>
        <taxon>Nitrososphaeria</taxon>
        <taxon>Candidatus Nitrosocaldales</taxon>
        <taxon>Candidatus Nitrosocaldaceae</taxon>
        <taxon>Candidatus Nitrosocaldus</taxon>
    </lineage>
</organism>
<dbReference type="SMART" id="SM01007">
    <property type="entry name" value="Aldolase_II"/>
    <property type="match status" value="1"/>
</dbReference>
<evidence type="ECO:0000313" key="5">
    <source>
        <dbReference type="Proteomes" id="UP000236248"/>
    </source>
</evidence>
<dbReference type="Proteomes" id="UP000236248">
    <property type="component" value="Chromosome NCAV"/>
</dbReference>
<reference evidence="5" key="1">
    <citation type="submission" date="2018-01" db="EMBL/GenBank/DDBJ databases">
        <authorList>
            <person name="Kerou L M."/>
        </authorList>
    </citation>
    <scope>NUCLEOTIDE SEQUENCE [LARGE SCALE GENOMIC DNA]</scope>
    <source>
        <strain evidence="5">SCU2</strain>
    </source>
</reference>
<dbReference type="GO" id="GO:0016832">
    <property type="term" value="F:aldehyde-lyase activity"/>
    <property type="evidence" value="ECO:0007669"/>
    <property type="project" value="TreeGrafter"/>
</dbReference>
<dbReference type="SUPFAM" id="SSF53639">
    <property type="entry name" value="AraD/HMP-PK domain-like"/>
    <property type="match status" value="1"/>
</dbReference>
<accession>A0A2K5AQD8</accession>
<keyword evidence="5" id="KW-1185">Reference proteome</keyword>
<evidence type="ECO:0000256" key="2">
    <source>
        <dbReference type="ARBA" id="ARBA00023239"/>
    </source>
</evidence>
<sequence length="234" mass="25400">MVGALSGICECGRGDEGYIKSELVSCVKTLFSKGYVSSGGGNHSVRLRDGSNASHIWITPSGYPRSHLTVDDLVLIDIDGNMLRGDLRPSIEVPFHTQIYRVRDDVSAVSHAHSPYSHALIQTLRIVEVDGHTGVFGLNCSGLSSSPSQQLPLSIPPVIHNLLILEYRQLGSRALARLVGDAFSISNGVKILVLLDHGVIGIGRCIHEAVMHVQLLEEWARCVTIAYRLDKASK</sequence>
<evidence type="ECO:0000256" key="1">
    <source>
        <dbReference type="ARBA" id="ARBA00022723"/>
    </source>
</evidence>
<dbReference type="KEGG" id="ncv:NCAV_0685"/>
<gene>
    <name evidence="4" type="ORF">NCAV_0685</name>
</gene>
<protein>
    <submittedName>
        <fullName evidence="4">Aldolase</fullName>
    </submittedName>
</protein>
<dbReference type="GO" id="GO:0019323">
    <property type="term" value="P:pentose catabolic process"/>
    <property type="evidence" value="ECO:0007669"/>
    <property type="project" value="TreeGrafter"/>
</dbReference>
<dbReference type="PANTHER" id="PTHR22789:SF0">
    <property type="entry name" value="3-OXO-TETRONATE 4-PHOSPHATE DECARBOXYLASE-RELATED"/>
    <property type="match status" value="1"/>
</dbReference>
<keyword evidence="1" id="KW-0479">Metal-binding</keyword>
<dbReference type="Gene3D" id="3.40.225.10">
    <property type="entry name" value="Class II aldolase/adducin N-terminal domain"/>
    <property type="match status" value="1"/>
</dbReference>
<evidence type="ECO:0000313" key="4">
    <source>
        <dbReference type="EMBL" id="SPC33866.1"/>
    </source>
</evidence>
<dbReference type="InterPro" id="IPR036409">
    <property type="entry name" value="Aldolase_II/adducin_N_sf"/>
</dbReference>
<dbReference type="UniPathway" id="UPA00071"/>
<name>A0A2K5AQD8_9ARCH</name>